<keyword evidence="4 8" id="KW-0479">Metal-binding</keyword>
<evidence type="ECO:0000256" key="2">
    <source>
        <dbReference type="ARBA" id="ARBA00022448"/>
    </source>
</evidence>
<keyword evidence="6" id="KW-0249">Electron transport</keyword>
<comment type="subcellular location">
    <subcellularLocation>
        <location evidence="1">Periplasm</location>
    </subcellularLocation>
</comment>
<keyword evidence="7 8" id="KW-0408">Iron</keyword>
<evidence type="ECO:0000256" key="8">
    <source>
        <dbReference type="PROSITE-ProRule" id="PRU00433"/>
    </source>
</evidence>
<evidence type="ECO:0000256" key="5">
    <source>
        <dbReference type="ARBA" id="ARBA00022764"/>
    </source>
</evidence>
<evidence type="ECO:0000313" key="12">
    <source>
        <dbReference type="Proteomes" id="UP000614058"/>
    </source>
</evidence>
<dbReference type="Proteomes" id="UP000614058">
    <property type="component" value="Unassembled WGS sequence"/>
</dbReference>
<evidence type="ECO:0000256" key="4">
    <source>
        <dbReference type="ARBA" id="ARBA00022723"/>
    </source>
</evidence>
<evidence type="ECO:0000256" key="7">
    <source>
        <dbReference type="ARBA" id="ARBA00023004"/>
    </source>
</evidence>
<comment type="caution">
    <text evidence="11">The sequence shown here is derived from an EMBL/GenBank/DDBJ whole genome shotgun (WGS) entry which is preliminary data.</text>
</comment>
<dbReference type="RefSeq" id="WP_200520935.1">
    <property type="nucleotide sequence ID" value="NZ_JAEHNZ010000001.1"/>
</dbReference>
<feature type="signal peptide" evidence="9">
    <location>
        <begin position="1"/>
        <end position="18"/>
    </location>
</feature>
<dbReference type="PANTHER" id="PTHR33751:SF9">
    <property type="entry name" value="CYTOCHROME C4"/>
    <property type="match status" value="1"/>
</dbReference>
<keyword evidence="3 8" id="KW-0349">Heme</keyword>
<evidence type="ECO:0000256" key="6">
    <source>
        <dbReference type="ARBA" id="ARBA00022982"/>
    </source>
</evidence>
<dbReference type="InterPro" id="IPR024167">
    <property type="entry name" value="Cytochrome_c4-like"/>
</dbReference>
<keyword evidence="5" id="KW-0574">Periplasm</keyword>
<dbReference type="SUPFAM" id="SSF46626">
    <property type="entry name" value="Cytochrome c"/>
    <property type="match status" value="2"/>
</dbReference>
<evidence type="ECO:0000256" key="9">
    <source>
        <dbReference type="SAM" id="SignalP"/>
    </source>
</evidence>
<protein>
    <submittedName>
        <fullName evidence="11">Cytochrome c4</fullName>
    </submittedName>
</protein>
<feature type="domain" description="Cytochrome c" evidence="10">
    <location>
        <begin position="20"/>
        <end position="101"/>
    </location>
</feature>
<evidence type="ECO:0000259" key="10">
    <source>
        <dbReference type="PROSITE" id="PS51007"/>
    </source>
</evidence>
<feature type="domain" description="Cytochrome c" evidence="10">
    <location>
        <begin position="111"/>
        <end position="206"/>
    </location>
</feature>
<dbReference type="Pfam" id="PF00034">
    <property type="entry name" value="Cytochrom_C"/>
    <property type="match status" value="2"/>
</dbReference>
<organism evidence="11 12">
    <name type="scientific">Kingella bonacorsii</name>
    <dbReference type="NCBI Taxonomy" id="2796361"/>
    <lineage>
        <taxon>Bacteria</taxon>
        <taxon>Pseudomonadati</taxon>
        <taxon>Pseudomonadota</taxon>
        <taxon>Betaproteobacteria</taxon>
        <taxon>Neisseriales</taxon>
        <taxon>Neisseriaceae</taxon>
        <taxon>Kingella</taxon>
    </lineage>
</organism>
<evidence type="ECO:0000313" key="11">
    <source>
        <dbReference type="EMBL" id="MBK0395109.1"/>
    </source>
</evidence>
<accession>A0ABS1BPD6</accession>
<dbReference type="PANTHER" id="PTHR33751">
    <property type="entry name" value="CBB3-TYPE CYTOCHROME C OXIDASE SUBUNIT FIXP"/>
    <property type="match status" value="1"/>
</dbReference>
<gene>
    <name evidence="11" type="ORF">JDW22_00565</name>
</gene>
<reference evidence="11 12" key="1">
    <citation type="journal article" date="2021" name="Pathogens">
        <title>Isolation and Characterization of Kingella bonacorsii sp. nov., A Novel Kingella Species Detected in a Stable Periodontitis Subject.</title>
        <authorList>
            <person name="Antezack A."/>
            <person name="Boxberger M."/>
            <person name="Rolland C."/>
            <person name="Monnet-Corti V."/>
            <person name="La Scola B."/>
        </authorList>
    </citation>
    <scope>NUCLEOTIDE SEQUENCE [LARGE SCALE GENOMIC DNA]</scope>
    <source>
        <strain evidence="11 12">Marseille-Q4569</strain>
    </source>
</reference>
<dbReference type="Gene3D" id="1.10.760.10">
    <property type="entry name" value="Cytochrome c-like domain"/>
    <property type="match status" value="2"/>
</dbReference>
<dbReference type="InterPro" id="IPR036909">
    <property type="entry name" value="Cyt_c-like_dom_sf"/>
</dbReference>
<dbReference type="InterPro" id="IPR050597">
    <property type="entry name" value="Cytochrome_c_Oxidase_Subunit"/>
</dbReference>
<evidence type="ECO:0000256" key="3">
    <source>
        <dbReference type="ARBA" id="ARBA00022617"/>
    </source>
</evidence>
<dbReference type="EMBL" id="JAEHNZ010000001">
    <property type="protein sequence ID" value="MBK0395109.1"/>
    <property type="molecule type" value="Genomic_DNA"/>
</dbReference>
<dbReference type="InterPro" id="IPR009056">
    <property type="entry name" value="Cyt_c-like_dom"/>
</dbReference>
<proteinExistence type="predicted"/>
<feature type="chain" id="PRO_5045326586" evidence="9">
    <location>
        <begin position="19"/>
        <end position="206"/>
    </location>
</feature>
<keyword evidence="12" id="KW-1185">Reference proteome</keyword>
<dbReference type="PROSITE" id="PS51007">
    <property type="entry name" value="CYTC"/>
    <property type="match status" value="2"/>
</dbReference>
<sequence>MKRLTLLAIFAACGLASAAPDLGKGKQAAMVCSGCHMVDGNSTIAMYPKIAGQHSDYIFKQMLDIKKGERKTGNSAVMAPIVQNMSEADMHNIAAYFATQQAKAGEANPKANPELGKTIFRSGLPGKSIPACMSCHGPAGAGYPAGGTTFSGFPRVGGQHEGYIADQLHLYAKGERKSPNSIMEDIASRMSEDDIRAVSTYIQGLK</sequence>
<dbReference type="PIRSF" id="PIRSF000005">
    <property type="entry name" value="Cytochrome_c4"/>
    <property type="match status" value="1"/>
</dbReference>
<name>A0ABS1BPD6_9NEIS</name>
<evidence type="ECO:0000256" key="1">
    <source>
        <dbReference type="ARBA" id="ARBA00004418"/>
    </source>
</evidence>
<keyword evidence="2" id="KW-0813">Transport</keyword>
<keyword evidence="9" id="KW-0732">Signal</keyword>